<dbReference type="RefSeq" id="WP_119886385.1">
    <property type="nucleotide sequence ID" value="NZ_CP067169.1"/>
</dbReference>
<dbReference type="AlphaFoldDB" id="A0A418ZVQ7"/>
<feature type="domain" description="DUF1330" evidence="1">
    <location>
        <begin position="3"/>
        <end position="94"/>
    </location>
</feature>
<accession>A0A418ZVQ7</accession>
<comment type="caution">
    <text evidence="2">The sequence shown here is derived from an EMBL/GenBank/DDBJ whole genome shotgun (WGS) entry which is preliminary data.</text>
</comment>
<evidence type="ECO:0000313" key="2">
    <source>
        <dbReference type="EMBL" id="RJL04069.1"/>
    </source>
</evidence>
<dbReference type="Gene3D" id="3.30.70.100">
    <property type="match status" value="1"/>
</dbReference>
<dbReference type="Proteomes" id="UP000285530">
    <property type="component" value="Unassembled WGS sequence"/>
</dbReference>
<dbReference type="PANTHER" id="PTHR41521:SF4">
    <property type="entry name" value="BLR0684 PROTEIN"/>
    <property type="match status" value="1"/>
</dbReference>
<evidence type="ECO:0000259" key="1">
    <source>
        <dbReference type="Pfam" id="PF07045"/>
    </source>
</evidence>
<dbReference type="SUPFAM" id="SSF54909">
    <property type="entry name" value="Dimeric alpha+beta barrel"/>
    <property type="match status" value="1"/>
</dbReference>
<dbReference type="PANTHER" id="PTHR41521">
    <property type="match status" value="1"/>
</dbReference>
<proteinExistence type="predicted"/>
<dbReference type="InterPro" id="IPR010753">
    <property type="entry name" value="DUF1330"/>
</dbReference>
<evidence type="ECO:0000313" key="3">
    <source>
        <dbReference type="Proteomes" id="UP000285530"/>
    </source>
</evidence>
<dbReference type="Pfam" id="PF07045">
    <property type="entry name" value="DUF1330"/>
    <property type="match status" value="1"/>
</dbReference>
<sequence length="97" mass="10735">MTKAYWIAHVTVDDPATYDAYRRANAEPFARFGARFLVRGGPQQVVEGQARPRSMVIEFPSLQAATDCYHSAEYQAAKALRDPVSAADVMIVEGWDG</sequence>
<keyword evidence="3" id="KW-1185">Reference proteome</keyword>
<name>A0A418ZVQ7_9RHOB</name>
<gene>
    <name evidence="2" type="ORF">D3P06_09685</name>
</gene>
<dbReference type="InterPro" id="IPR011008">
    <property type="entry name" value="Dimeric_a/b-barrel"/>
</dbReference>
<reference evidence="2 3" key="1">
    <citation type="submission" date="2018-09" db="EMBL/GenBank/DDBJ databases">
        <title>Paracoccus onubensis nov. sp. a moderate halophilic bacterium isolated from Gruta de las Maravillas (Aracena, Spain).</title>
        <authorList>
            <person name="Jurado V."/>
            <person name="Gutierrez-Patricio S."/>
            <person name="Gonzalez-Pimentel J.L."/>
            <person name="Laiz L."/>
            <person name="Saiz-Jimenez C."/>
        </authorList>
    </citation>
    <scope>NUCLEOTIDE SEQUENCE [LARGE SCALE GENOMIC DNA]</scope>
    <source>
        <strain evidence="2 3">DSM 19484</strain>
    </source>
</reference>
<organism evidence="2 3">
    <name type="scientific">Paracoccus aestuarii</name>
    <dbReference type="NCBI Taxonomy" id="453842"/>
    <lineage>
        <taxon>Bacteria</taxon>
        <taxon>Pseudomonadati</taxon>
        <taxon>Pseudomonadota</taxon>
        <taxon>Alphaproteobacteria</taxon>
        <taxon>Rhodobacterales</taxon>
        <taxon>Paracoccaceae</taxon>
        <taxon>Paracoccus</taxon>
    </lineage>
</organism>
<dbReference type="EMBL" id="QZEV01000042">
    <property type="protein sequence ID" value="RJL04069.1"/>
    <property type="molecule type" value="Genomic_DNA"/>
</dbReference>
<protein>
    <submittedName>
        <fullName evidence="2">DUF1330 domain-containing protein</fullName>
    </submittedName>
</protein>
<dbReference type="OrthoDB" id="9806380at2"/>